<dbReference type="InterPro" id="IPR014729">
    <property type="entry name" value="Rossmann-like_a/b/a_fold"/>
</dbReference>
<dbReference type="OMA" id="IHIFPEV"/>
<dbReference type="SUPFAM" id="SSF52402">
    <property type="entry name" value="Adenine nucleotide alpha hydrolases-like"/>
    <property type="match status" value="1"/>
</dbReference>
<protein>
    <recommendedName>
        <fullName evidence="2">UspA domain-containing protein</fullName>
    </recommendedName>
</protein>
<dbReference type="Pfam" id="PF00582">
    <property type="entry name" value="Usp"/>
    <property type="match status" value="1"/>
</dbReference>
<organism evidence="3 4">
    <name type="scientific">Amborella trichopoda</name>
    <dbReference type="NCBI Taxonomy" id="13333"/>
    <lineage>
        <taxon>Eukaryota</taxon>
        <taxon>Viridiplantae</taxon>
        <taxon>Streptophyta</taxon>
        <taxon>Embryophyta</taxon>
        <taxon>Tracheophyta</taxon>
        <taxon>Spermatophyta</taxon>
        <taxon>Magnoliopsida</taxon>
        <taxon>Amborellales</taxon>
        <taxon>Amborellaceae</taxon>
        <taxon>Amborella</taxon>
    </lineage>
</organism>
<dbReference type="Proteomes" id="UP000017836">
    <property type="component" value="Unassembled WGS sequence"/>
</dbReference>
<dbReference type="HOGENOM" id="CLU_070205_1_0_1"/>
<feature type="region of interest" description="Disordered" evidence="1">
    <location>
        <begin position="208"/>
        <end position="232"/>
    </location>
</feature>
<dbReference type="PANTHER" id="PTHR47382:SF1">
    <property type="entry name" value="USPA DOMAIN-CONTAINING PROTEIN"/>
    <property type="match status" value="1"/>
</dbReference>
<dbReference type="OrthoDB" id="1898565at2759"/>
<dbReference type="Gramene" id="ERN13778">
    <property type="protein sequence ID" value="ERN13778"/>
    <property type="gene ID" value="AMTR_s00049p00196550"/>
</dbReference>
<evidence type="ECO:0000313" key="3">
    <source>
        <dbReference type="EMBL" id="ERN13778.1"/>
    </source>
</evidence>
<name>W1PZG9_AMBTC</name>
<evidence type="ECO:0000313" key="4">
    <source>
        <dbReference type="Proteomes" id="UP000017836"/>
    </source>
</evidence>
<sequence length="252" mass="29009">MKRGDDNRHETPAETKAKPELYFSRAFQSEIEEVLEERESIEIVERESKDDIYVAVGKKESSYDALRWAINFVVKPGCLVYLVHVFPPVNYIPSPVGRIPKSQVGPEYLKAYMNEESVRRRSLLQKYISLCSKSKVKVDIMLIESEIVEKAIVELIPVLNIKRLVMGSRRSSRRQRRHGKAELVRKNAPEYCEVTVVNAGKVVPENQETTPPFAIPLKENERSSSKARPEFSRKNDRNFFECTCFSGKFVQP</sequence>
<proteinExistence type="predicted"/>
<dbReference type="EMBL" id="KI392567">
    <property type="protein sequence ID" value="ERN13778.1"/>
    <property type="molecule type" value="Genomic_DNA"/>
</dbReference>
<feature type="compositionally biased region" description="Basic and acidic residues" evidence="1">
    <location>
        <begin position="218"/>
        <end position="232"/>
    </location>
</feature>
<evidence type="ECO:0000259" key="2">
    <source>
        <dbReference type="Pfam" id="PF00582"/>
    </source>
</evidence>
<keyword evidence="4" id="KW-1185">Reference proteome</keyword>
<dbReference type="CDD" id="cd01989">
    <property type="entry name" value="USP_STK_Ubox_N"/>
    <property type="match status" value="1"/>
</dbReference>
<dbReference type="AlphaFoldDB" id="W1PZG9"/>
<accession>W1PZG9</accession>
<dbReference type="KEGG" id="atr:18442025"/>
<reference evidence="4" key="1">
    <citation type="journal article" date="2013" name="Science">
        <title>The Amborella genome and the evolution of flowering plants.</title>
        <authorList>
            <consortium name="Amborella Genome Project"/>
        </authorList>
    </citation>
    <scope>NUCLEOTIDE SEQUENCE [LARGE SCALE GENOMIC DNA]</scope>
</reference>
<dbReference type="Gene3D" id="3.40.50.620">
    <property type="entry name" value="HUPs"/>
    <property type="match status" value="1"/>
</dbReference>
<feature type="domain" description="UspA" evidence="2">
    <location>
        <begin position="52"/>
        <end position="176"/>
    </location>
</feature>
<gene>
    <name evidence="3" type="ORF">AMTR_s00049p00196550</name>
</gene>
<dbReference type="eggNOG" id="ENOG502RXAV">
    <property type="taxonomic scope" value="Eukaryota"/>
</dbReference>
<dbReference type="InterPro" id="IPR006016">
    <property type="entry name" value="UspA"/>
</dbReference>
<dbReference type="PANTHER" id="PTHR47382">
    <property type="entry name" value="U-BOX DOMAIN-CONTAINING PROTEIN 52-LIKE"/>
    <property type="match status" value="1"/>
</dbReference>
<evidence type="ECO:0000256" key="1">
    <source>
        <dbReference type="SAM" id="MobiDB-lite"/>
    </source>
</evidence>